<dbReference type="OMA" id="GRWRNFG"/>
<evidence type="ECO:0000256" key="6">
    <source>
        <dbReference type="SAM" id="Phobius"/>
    </source>
</evidence>
<dbReference type="SUPFAM" id="SSF81321">
    <property type="entry name" value="Family A G protein-coupled receptor-like"/>
    <property type="match status" value="1"/>
</dbReference>
<comment type="subcellular location">
    <subcellularLocation>
        <location evidence="1">Membrane</location>
    </subcellularLocation>
</comment>
<feature type="transmembrane region" description="Helical" evidence="6">
    <location>
        <begin position="246"/>
        <end position="266"/>
    </location>
</feature>
<evidence type="ECO:0000256" key="1">
    <source>
        <dbReference type="ARBA" id="ARBA00004370"/>
    </source>
</evidence>
<dbReference type="GO" id="GO:0016020">
    <property type="term" value="C:membrane"/>
    <property type="evidence" value="ECO:0007669"/>
    <property type="project" value="UniProtKB-SubCell"/>
</dbReference>
<gene>
    <name evidence="8" type="primary">CSON004033</name>
</gene>
<protein>
    <submittedName>
        <fullName evidence="8">CSON004033 protein</fullName>
    </submittedName>
</protein>
<reference evidence="8" key="1">
    <citation type="submission" date="2018-04" db="EMBL/GenBank/DDBJ databases">
        <authorList>
            <person name="Go L.Y."/>
            <person name="Mitchell J.A."/>
        </authorList>
    </citation>
    <scope>NUCLEOTIDE SEQUENCE</scope>
    <source>
        <tissue evidence="8">Whole organism</tissue>
    </source>
</reference>
<dbReference type="CDD" id="cd14978">
    <property type="entry name" value="7tmA_FMRFamide_R-like"/>
    <property type="match status" value="1"/>
</dbReference>
<evidence type="ECO:0000256" key="4">
    <source>
        <dbReference type="ARBA" id="ARBA00022989"/>
    </source>
</evidence>
<dbReference type="VEuPathDB" id="VectorBase:CSON004033"/>
<dbReference type="PANTHER" id="PTHR47760:SF1">
    <property type="entry name" value="G-PROTEIN COUPLED RECEPTORS FAMILY 1 PROFILE DOMAIN-CONTAINING PROTEIN"/>
    <property type="match status" value="1"/>
</dbReference>
<sequence length="358" mass="41142">MSRCFSLNLFTGYSAAALLAIIFAIPFAIRVLIHKDTGRWQSFFPAFYSTHLELFLGNACLGVGVIMLLVLTVERYVSVCHPSYMRPVMGPPRLTVILIPLTTFIIYLPSVFRNELVTCVLLSDRTTIYQKRDNVEFLETLFYSVYKVILEIVFKLAPTVLIAGLNLRIMIVYRRTCEKRRRMTLCRISVNNKDDDPRKFAEERRLILLLGSTSLLFLICVSPMAILHVTLSEENLSKFSYQVFRAMVNLLELINYSITFYIYCLFSEDFRNTLLRTLRWPWIETKLCKRKDEFHLTTTQPILLNGLNGSHVSCNGKTPQHNGHPAKYLNNNKNGNKNHLQIQNTTSGFCTVARSSSI</sequence>
<dbReference type="Pfam" id="PF00001">
    <property type="entry name" value="7tm_1"/>
    <property type="match status" value="1"/>
</dbReference>
<dbReference type="GO" id="GO:0004930">
    <property type="term" value="F:G protein-coupled receptor activity"/>
    <property type="evidence" value="ECO:0007669"/>
    <property type="project" value="InterPro"/>
</dbReference>
<feature type="transmembrane region" description="Helical" evidence="6">
    <location>
        <begin position="152"/>
        <end position="173"/>
    </location>
</feature>
<feature type="transmembrane region" description="Helical" evidence="6">
    <location>
        <begin position="206"/>
        <end position="226"/>
    </location>
</feature>
<evidence type="ECO:0000313" key="9">
    <source>
        <dbReference type="EMBL" id="SSX31744.1"/>
    </source>
</evidence>
<dbReference type="PANTHER" id="PTHR47760">
    <property type="entry name" value="G-PROTEIN COUPLED RECEPTOR B0563.6-LIKE PROTEIN-RELATED"/>
    <property type="match status" value="1"/>
</dbReference>
<evidence type="ECO:0000256" key="5">
    <source>
        <dbReference type="ARBA" id="ARBA00023136"/>
    </source>
</evidence>
<dbReference type="EMBL" id="UFQS01001771">
    <property type="protein sequence ID" value="SSX12293.1"/>
    <property type="molecule type" value="Genomic_DNA"/>
</dbReference>
<dbReference type="EMBL" id="UFQT01001771">
    <property type="protein sequence ID" value="SSX31744.1"/>
    <property type="molecule type" value="Genomic_DNA"/>
</dbReference>
<feature type="domain" description="G-protein coupled receptors family 1 profile" evidence="7">
    <location>
        <begin position="1"/>
        <end position="263"/>
    </location>
</feature>
<keyword evidence="3 6" id="KW-0812">Transmembrane</keyword>
<proteinExistence type="inferred from homology"/>
<feature type="transmembrane region" description="Helical" evidence="6">
    <location>
        <begin position="94"/>
        <end position="112"/>
    </location>
</feature>
<comment type="similarity">
    <text evidence="2">Belongs to the G-protein coupled receptor 1 family.</text>
</comment>
<reference evidence="9" key="2">
    <citation type="submission" date="2018-07" db="EMBL/GenBank/DDBJ databases">
        <authorList>
            <person name="Quirk P.G."/>
            <person name="Krulwich T.A."/>
        </authorList>
    </citation>
    <scope>NUCLEOTIDE SEQUENCE</scope>
</reference>
<dbReference type="PROSITE" id="PS50262">
    <property type="entry name" value="G_PROTEIN_RECEP_F1_2"/>
    <property type="match status" value="1"/>
</dbReference>
<dbReference type="InterPro" id="IPR053093">
    <property type="entry name" value="GPCR-like"/>
</dbReference>
<dbReference type="PROSITE" id="PS00237">
    <property type="entry name" value="G_PROTEIN_RECEP_F1_1"/>
    <property type="match status" value="1"/>
</dbReference>
<dbReference type="Gene3D" id="1.20.1070.10">
    <property type="entry name" value="Rhodopsin 7-helix transmembrane proteins"/>
    <property type="match status" value="1"/>
</dbReference>
<evidence type="ECO:0000259" key="7">
    <source>
        <dbReference type="PROSITE" id="PS50262"/>
    </source>
</evidence>
<feature type="transmembrane region" description="Helical" evidence="6">
    <location>
        <begin position="54"/>
        <end position="73"/>
    </location>
</feature>
<keyword evidence="5 6" id="KW-0472">Membrane</keyword>
<dbReference type="AlphaFoldDB" id="A0A336L6J6"/>
<dbReference type="InterPro" id="IPR000276">
    <property type="entry name" value="GPCR_Rhodpsn"/>
</dbReference>
<organism evidence="8">
    <name type="scientific">Culicoides sonorensis</name>
    <name type="common">Biting midge</name>
    <dbReference type="NCBI Taxonomy" id="179676"/>
    <lineage>
        <taxon>Eukaryota</taxon>
        <taxon>Metazoa</taxon>
        <taxon>Ecdysozoa</taxon>
        <taxon>Arthropoda</taxon>
        <taxon>Hexapoda</taxon>
        <taxon>Insecta</taxon>
        <taxon>Pterygota</taxon>
        <taxon>Neoptera</taxon>
        <taxon>Endopterygota</taxon>
        <taxon>Diptera</taxon>
        <taxon>Nematocera</taxon>
        <taxon>Chironomoidea</taxon>
        <taxon>Ceratopogonidae</taxon>
        <taxon>Ceratopogoninae</taxon>
        <taxon>Culicoides</taxon>
        <taxon>Monoculicoides</taxon>
    </lineage>
</organism>
<dbReference type="InterPro" id="IPR017452">
    <property type="entry name" value="GPCR_Rhodpsn_7TM"/>
</dbReference>
<evidence type="ECO:0000313" key="8">
    <source>
        <dbReference type="EMBL" id="SSX12293.1"/>
    </source>
</evidence>
<evidence type="ECO:0000256" key="3">
    <source>
        <dbReference type="ARBA" id="ARBA00022692"/>
    </source>
</evidence>
<accession>A0A336L6J6</accession>
<name>A0A336L6J6_CULSO</name>
<evidence type="ECO:0000256" key="2">
    <source>
        <dbReference type="ARBA" id="ARBA00010663"/>
    </source>
</evidence>
<feature type="transmembrane region" description="Helical" evidence="6">
    <location>
        <begin position="12"/>
        <end position="34"/>
    </location>
</feature>
<keyword evidence="4 6" id="KW-1133">Transmembrane helix</keyword>